<name>A0AC60P7G4_IXOPE</name>
<proteinExistence type="predicted"/>
<protein>
    <submittedName>
        <fullName evidence="1">Uncharacterized protein</fullName>
    </submittedName>
</protein>
<evidence type="ECO:0000313" key="1">
    <source>
        <dbReference type="EMBL" id="KAG0415390.1"/>
    </source>
</evidence>
<sequence>MMLFHIETGRGGRVDSYTSKIPELRSVNIPSTGSSTYLETLTGRLKYKNKQARVKARLYVWFGLVLKLRGLAIYRSAAGAGASALLGPGGGPSAPGRLGAEPPGQAGHGPGGPMAALQLRVPCTAGSTLVAPLHWGTGPLGSLPPLSPPQQAAEDKGRELLSRAESPRGSLDVAADAGTSKDARLASCYPPPVPVPPGWRRSLVQGRIVYFR</sequence>
<dbReference type="Proteomes" id="UP000805193">
    <property type="component" value="Unassembled WGS sequence"/>
</dbReference>
<reference evidence="1 2" key="1">
    <citation type="journal article" date="2020" name="Cell">
        <title>Large-Scale Comparative Analyses of Tick Genomes Elucidate Their Genetic Diversity and Vector Capacities.</title>
        <authorList>
            <consortium name="Tick Genome and Microbiome Consortium (TIGMIC)"/>
            <person name="Jia N."/>
            <person name="Wang J."/>
            <person name="Shi W."/>
            <person name="Du L."/>
            <person name="Sun Y."/>
            <person name="Zhan W."/>
            <person name="Jiang J.F."/>
            <person name="Wang Q."/>
            <person name="Zhang B."/>
            <person name="Ji P."/>
            <person name="Bell-Sakyi L."/>
            <person name="Cui X.M."/>
            <person name="Yuan T.T."/>
            <person name="Jiang B.G."/>
            <person name="Yang W.F."/>
            <person name="Lam T.T."/>
            <person name="Chang Q.C."/>
            <person name="Ding S.J."/>
            <person name="Wang X.J."/>
            <person name="Zhu J.G."/>
            <person name="Ruan X.D."/>
            <person name="Zhao L."/>
            <person name="Wei J.T."/>
            <person name="Ye R.Z."/>
            <person name="Que T.C."/>
            <person name="Du C.H."/>
            <person name="Zhou Y.H."/>
            <person name="Cheng J.X."/>
            <person name="Dai P.F."/>
            <person name="Guo W.B."/>
            <person name="Han X.H."/>
            <person name="Huang E.J."/>
            <person name="Li L.F."/>
            <person name="Wei W."/>
            <person name="Gao Y.C."/>
            <person name="Liu J.Z."/>
            <person name="Shao H.Z."/>
            <person name="Wang X."/>
            <person name="Wang C.C."/>
            <person name="Yang T.C."/>
            <person name="Huo Q.B."/>
            <person name="Li W."/>
            <person name="Chen H.Y."/>
            <person name="Chen S.E."/>
            <person name="Zhou L.G."/>
            <person name="Ni X.B."/>
            <person name="Tian J.H."/>
            <person name="Sheng Y."/>
            <person name="Liu T."/>
            <person name="Pan Y.S."/>
            <person name="Xia L.Y."/>
            <person name="Li J."/>
            <person name="Zhao F."/>
            <person name="Cao W.C."/>
        </authorList>
    </citation>
    <scope>NUCLEOTIDE SEQUENCE [LARGE SCALE GENOMIC DNA]</scope>
    <source>
        <strain evidence="1">Iper-2018</strain>
    </source>
</reference>
<comment type="caution">
    <text evidence="1">The sequence shown here is derived from an EMBL/GenBank/DDBJ whole genome shotgun (WGS) entry which is preliminary data.</text>
</comment>
<accession>A0AC60P7G4</accession>
<evidence type="ECO:0000313" key="2">
    <source>
        <dbReference type="Proteomes" id="UP000805193"/>
    </source>
</evidence>
<gene>
    <name evidence="1" type="ORF">HPB47_007435</name>
</gene>
<organism evidence="1 2">
    <name type="scientific">Ixodes persulcatus</name>
    <name type="common">Taiga tick</name>
    <dbReference type="NCBI Taxonomy" id="34615"/>
    <lineage>
        <taxon>Eukaryota</taxon>
        <taxon>Metazoa</taxon>
        <taxon>Ecdysozoa</taxon>
        <taxon>Arthropoda</taxon>
        <taxon>Chelicerata</taxon>
        <taxon>Arachnida</taxon>
        <taxon>Acari</taxon>
        <taxon>Parasitiformes</taxon>
        <taxon>Ixodida</taxon>
        <taxon>Ixodoidea</taxon>
        <taxon>Ixodidae</taxon>
        <taxon>Ixodinae</taxon>
        <taxon>Ixodes</taxon>
    </lineage>
</organism>
<keyword evidence="2" id="KW-1185">Reference proteome</keyword>
<dbReference type="EMBL" id="JABSTQ010011074">
    <property type="protein sequence ID" value="KAG0415390.1"/>
    <property type="molecule type" value="Genomic_DNA"/>
</dbReference>